<proteinExistence type="predicted"/>
<dbReference type="PANTHER" id="PTHR31360:SF0">
    <property type="entry name" value="OIL BODY-ASSOCIATED PROTEIN 1B"/>
    <property type="match status" value="1"/>
</dbReference>
<gene>
    <name evidence="2" type="ORF">ACERLL_04110</name>
</gene>
<dbReference type="RefSeq" id="WP_373654779.1">
    <property type="nucleotide sequence ID" value="NZ_JBGUAW010000002.1"/>
</dbReference>
<dbReference type="EMBL" id="JBGUAW010000002">
    <property type="protein sequence ID" value="MFA9460001.1"/>
    <property type="molecule type" value="Genomic_DNA"/>
</dbReference>
<accession>A0ABV4TTU3</accession>
<dbReference type="Pfam" id="PF06884">
    <property type="entry name" value="DUF1264"/>
    <property type="match status" value="1"/>
</dbReference>
<feature type="compositionally biased region" description="Basic and acidic residues" evidence="1">
    <location>
        <begin position="246"/>
        <end position="263"/>
    </location>
</feature>
<organism evidence="2 3">
    <name type="scientific">Thiohalorhabdus methylotrophus</name>
    <dbReference type="NCBI Taxonomy" id="3242694"/>
    <lineage>
        <taxon>Bacteria</taxon>
        <taxon>Pseudomonadati</taxon>
        <taxon>Pseudomonadota</taxon>
        <taxon>Gammaproteobacteria</taxon>
        <taxon>Thiohalorhabdales</taxon>
        <taxon>Thiohalorhabdaceae</taxon>
        <taxon>Thiohalorhabdus</taxon>
    </lineage>
</organism>
<evidence type="ECO:0000256" key="1">
    <source>
        <dbReference type="SAM" id="MobiDB-lite"/>
    </source>
</evidence>
<reference evidence="2 3" key="1">
    <citation type="submission" date="2024-08" db="EMBL/GenBank/DDBJ databases">
        <title>Whole-genome sequencing of halo(alkali)philic microorganisms from hypersaline lakes.</title>
        <authorList>
            <person name="Sorokin D.Y."/>
            <person name="Merkel A.Y."/>
            <person name="Messina E."/>
            <person name="Yakimov M."/>
        </authorList>
    </citation>
    <scope>NUCLEOTIDE SEQUENCE [LARGE SCALE GENOMIC DNA]</scope>
    <source>
        <strain evidence="2 3">Cl-TMA</strain>
    </source>
</reference>
<dbReference type="InterPro" id="IPR010686">
    <property type="entry name" value="OBAP-like"/>
</dbReference>
<name>A0ABV4TTU3_9GAMM</name>
<keyword evidence="3" id="KW-1185">Reference proteome</keyword>
<dbReference type="PANTHER" id="PTHR31360">
    <property type="match status" value="1"/>
</dbReference>
<protein>
    <submittedName>
        <fullName evidence="2">OBAP family protein</fullName>
    </submittedName>
</protein>
<feature type="region of interest" description="Disordered" evidence="1">
    <location>
        <begin position="246"/>
        <end position="269"/>
    </location>
</feature>
<dbReference type="Proteomes" id="UP001575181">
    <property type="component" value="Unassembled WGS sequence"/>
</dbReference>
<comment type="caution">
    <text evidence="2">The sequence shown here is derived from an EMBL/GenBank/DDBJ whole genome shotgun (WGS) entry which is preliminary data.</text>
</comment>
<sequence length="269" mass="30644">MLNWMSALRTSPLGLAVGLSAAAAYFLLQPGRTRNATRPRGDSKAPRTWMLETGAAVLQRRPPLRGFDTYLAGFHPMKEDPEHQWIAHHWCKVVNEDFIQCLLFDGNTADANLVGVEYIISERLFRQLPEEERGYWHPHNGEILSGQLAAPGLPQAAEKMLMKRQINSYGKTWHLWDTGVDGRAGDDLPFGAPRLAWSFNHDGELQPWLQELRDRELRLRTEERRAARKDLVAFAHPQEGTDALKGRFERPTREIPGAQEKRAQLTGRH</sequence>
<evidence type="ECO:0000313" key="3">
    <source>
        <dbReference type="Proteomes" id="UP001575181"/>
    </source>
</evidence>
<evidence type="ECO:0000313" key="2">
    <source>
        <dbReference type="EMBL" id="MFA9460001.1"/>
    </source>
</evidence>